<keyword evidence="5" id="KW-0998">Cell outer membrane</keyword>
<evidence type="ECO:0000256" key="8">
    <source>
        <dbReference type="SAM" id="Coils"/>
    </source>
</evidence>
<protein>
    <submittedName>
        <fullName evidence="9">Transporter</fullName>
    </submittedName>
</protein>
<dbReference type="EMBL" id="PPXG01000010">
    <property type="protein sequence ID" value="POH81092.1"/>
    <property type="molecule type" value="Genomic_DNA"/>
</dbReference>
<keyword evidence="8" id="KW-0175">Coiled coil</keyword>
<comment type="subcellular location">
    <subcellularLocation>
        <location evidence="7">Cell outer membrane</location>
        <topology evidence="7">Lipid-anchor</topology>
    </subcellularLocation>
</comment>
<dbReference type="Pfam" id="PF02321">
    <property type="entry name" value="OEP"/>
    <property type="match status" value="2"/>
</dbReference>
<dbReference type="OrthoDB" id="9770517at2"/>
<dbReference type="NCBIfam" id="TIGR01845">
    <property type="entry name" value="outer_NodT"/>
    <property type="match status" value="1"/>
</dbReference>
<feature type="chain" id="PRO_5015368549" evidence="7">
    <location>
        <begin position="22"/>
        <end position="457"/>
    </location>
</feature>
<name>A0A2S4AIM0_STUST</name>
<accession>A0A2S4AIM0</accession>
<keyword evidence="3 7" id="KW-0812">Transmembrane</keyword>
<dbReference type="Gene3D" id="2.20.200.10">
    <property type="entry name" value="Outer membrane efflux proteins (OEP)"/>
    <property type="match status" value="1"/>
</dbReference>
<dbReference type="GO" id="GO:0009279">
    <property type="term" value="C:cell outer membrane"/>
    <property type="evidence" value="ECO:0007669"/>
    <property type="project" value="UniProtKB-SubCell"/>
</dbReference>
<keyword evidence="6 7" id="KW-0449">Lipoprotein</keyword>
<evidence type="ECO:0000256" key="1">
    <source>
        <dbReference type="ARBA" id="ARBA00007613"/>
    </source>
</evidence>
<evidence type="ECO:0000313" key="10">
    <source>
        <dbReference type="Proteomes" id="UP000237068"/>
    </source>
</evidence>
<comment type="caution">
    <text evidence="9">The sequence shown here is derived from an EMBL/GenBank/DDBJ whole genome shotgun (WGS) entry which is preliminary data.</text>
</comment>
<evidence type="ECO:0000256" key="5">
    <source>
        <dbReference type="ARBA" id="ARBA00023237"/>
    </source>
</evidence>
<dbReference type="Proteomes" id="UP000237068">
    <property type="component" value="Unassembled WGS sequence"/>
</dbReference>
<dbReference type="Gene3D" id="1.20.1600.10">
    <property type="entry name" value="Outer membrane efflux proteins (OEP)"/>
    <property type="match status" value="1"/>
</dbReference>
<dbReference type="GO" id="GO:0015562">
    <property type="term" value="F:efflux transmembrane transporter activity"/>
    <property type="evidence" value="ECO:0007669"/>
    <property type="project" value="InterPro"/>
</dbReference>
<organism evidence="9 10">
    <name type="scientific">Stutzerimonas stutzeri</name>
    <name type="common">Pseudomonas stutzeri</name>
    <dbReference type="NCBI Taxonomy" id="316"/>
    <lineage>
        <taxon>Bacteria</taxon>
        <taxon>Pseudomonadati</taxon>
        <taxon>Pseudomonadota</taxon>
        <taxon>Gammaproteobacteria</taxon>
        <taxon>Pseudomonadales</taxon>
        <taxon>Pseudomonadaceae</taxon>
        <taxon>Stutzerimonas</taxon>
    </lineage>
</organism>
<evidence type="ECO:0000256" key="7">
    <source>
        <dbReference type="RuleBase" id="RU362097"/>
    </source>
</evidence>
<dbReference type="SUPFAM" id="SSF56954">
    <property type="entry name" value="Outer membrane efflux proteins (OEP)"/>
    <property type="match status" value="1"/>
</dbReference>
<dbReference type="AlphaFoldDB" id="A0A2S4AIM0"/>
<feature type="signal peptide" evidence="7">
    <location>
        <begin position="1"/>
        <end position="21"/>
    </location>
</feature>
<dbReference type="PANTHER" id="PTHR30203">
    <property type="entry name" value="OUTER MEMBRANE CATION EFFLUX PROTEIN"/>
    <property type="match status" value="1"/>
</dbReference>
<proteinExistence type="inferred from homology"/>
<dbReference type="PANTHER" id="PTHR30203:SF33">
    <property type="entry name" value="BLR4455 PROTEIN"/>
    <property type="match status" value="1"/>
</dbReference>
<evidence type="ECO:0000313" key="9">
    <source>
        <dbReference type="EMBL" id="POH81092.1"/>
    </source>
</evidence>
<keyword evidence="7" id="KW-0472">Membrane</keyword>
<keyword evidence="7" id="KW-0732">Signal</keyword>
<keyword evidence="2 7" id="KW-1134">Transmembrane beta strand</keyword>
<evidence type="ECO:0000256" key="2">
    <source>
        <dbReference type="ARBA" id="ARBA00022452"/>
    </source>
</evidence>
<keyword evidence="4 7" id="KW-0564">Palmitate</keyword>
<dbReference type="InterPro" id="IPR003423">
    <property type="entry name" value="OMP_efflux"/>
</dbReference>
<dbReference type="InterPro" id="IPR010131">
    <property type="entry name" value="MdtP/NodT-like"/>
</dbReference>
<dbReference type="PROSITE" id="PS51257">
    <property type="entry name" value="PROKAR_LIPOPROTEIN"/>
    <property type="match status" value="1"/>
</dbReference>
<sequence>MFRCTLPVLCGALLLSGCSHTSYTPPNRPVAPGAWRHAPEGGAALSDTWWRVFASRELDVLVEQALNHNQDLAAAAARLRQAEAGIRASGAPLRPLLDGNLGASHESRLGGSGEAVGSRYGGGLAASYEVDLWGRLAADHEAAYAELAASRFDRETLRLSMTAVLVDTWLHQVALAERLRLADLNLSNAERVMATVQARQNAGAATLLELAQQRGLVAEQRRSREELRQQADDIRSSLAVLLGQSAPAAPSATSLAALQAPELAAGLPSDLLLRRPDLARAEAQLSAADANLRAARAALLPRLNLTAGATGSAGSLSHVLANPLYSLTASLTAPIFDGGALAAAHDRSAARREELLAHYRQRIIDAFADVQTALNAIAGVEARWQAQREVQAQAERALQLAERRYQAGADDLLNLLDAQRNLFVAEDQSAQLRLAHLQSGVALARALGGGWRTAVTP</sequence>
<evidence type="ECO:0000256" key="6">
    <source>
        <dbReference type="ARBA" id="ARBA00023288"/>
    </source>
</evidence>
<reference evidence="9 10" key="1">
    <citation type="submission" date="2018-01" db="EMBL/GenBank/DDBJ databases">
        <title>Denitrification phenotypes of diverse strains of Pseudomonas stutzeri.</title>
        <authorList>
            <person name="Milligan D.A."/>
            <person name="Bergaust L."/>
            <person name="Bakken L.R."/>
            <person name="Frostegard A."/>
        </authorList>
    </citation>
    <scope>NUCLEOTIDE SEQUENCE [LARGE SCALE GENOMIC DNA]</scope>
    <source>
        <strain evidence="9 10">24a13</strain>
    </source>
</reference>
<feature type="coiled-coil region" evidence="8">
    <location>
        <begin position="210"/>
        <end position="244"/>
    </location>
</feature>
<comment type="similarity">
    <text evidence="1 7">Belongs to the outer membrane factor (OMF) (TC 1.B.17) family.</text>
</comment>
<evidence type="ECO:0000256" key="3">
    <source>
        <dbReference type="ARBA" id="ARBA00022692"/>
    </source>
</evidence>
<dbReference type="RefSeq" id="WP_103457960.1">
    <property type="nucleotide sequence ID" value="NZ_JAMOHQ010000010.1"/>
</dbReference>
<gene>
    <name evidence="9" type="ORF">CXK91_21065</name>
</gene>
<evidence type="ECO:0000256" key="4">
    <source>
        <dbReference type="ARBA" id="ARBA00023139"/>
    </source>
</evidence>